<dbReference type="Pfam" id="PF05226">
    <property type="entry name" value="CHASE2"/>
    <property type="match status" value="1"/>
</dbReference>
<protein>
    <submittedName>
        <fullName evidence="3">CHASE2 domain-containing protein</fullName>
    </submittedName>
</protein>
<dbReference type="OrthoDB" id="9997069at2"/>
<name>A0A1I9YCQ6_9BURK</name>
<feature type="domain" description="CHASE2" evidence="2">
    <location>
        <begin position="29"/>
        <end position="297"/>
    </location>
</feature>
<evidence type="ECO:0000313" key="4">
    <source>
        <dbReference type="Proteomes" id="UP000179860"/>
    </source>
</evidence>
<proteinExistence type="predicted"/>
<gene>
    <name evidence="3" type="ORF">BJG93_00720</name>
</gene>
<keyword evidence="4" id="KW-1185">Reference proteome</keyword>
<dbReference type="RefSeq" id="WP_027198517.1">
    <property type="nucleotide sequence ID" value="NZ_CP017561.2"/>
</dbReference>
<reference evidence="3" key="1">
    <citation type="submission" date="2016-09" db="EMBL/GenBank/DDBJ databases">
        <title>The Complete Genome of Burkholderia sprentiae wsm5005.</title>
        <authorList>
            <person name="De Meyer S."/>
            <person name="Wang P."/>
            <person name="Terpolilli J."/>
        </authorList>
    </citation>
    <scope>NUCLEOTIDE SEQUENCE [LARGE SCALE GENOMIC DNA]</scope>
    <source>
        <strain evidence="3">WSM5005</strain>
    </source>
</reference>
<organism evidence="3 4">
    <name type="scientific">Paraburkholderia sprentiae WSM5005</name>
    <dbReference type="NCBI Taxonomy" id="754502"/>
    <lineage>
        <taxon>Bacteria</taxon>
        <taxon>Pseudomonadati</taxon>
        <taxon>Pseudomonadota</taxon>
        <taxon>Betaproteobacteria</taxon>
        <taxon>Burkholderiales</taxon>
        <taxon>Burkholderiaceae</taxon>
        <taxon>Paraburkholderia</taxon>
    </lineage>
</organism>
<keyword evidence="1" id="KW-0812">Transmembrane</keyword>
<reference evidence="3" key="2">
    <citation type="submission" date="2021-06" db="EMBL/GenBank/DDBJ databases">
        <authorList>
            <person name="Rogers T.H."/>
            <person name="Ramsay J.P."/>
            <person name="Wang P."/>
            <person name="Terpolilli J."/>
        </authorList>
    </citation>
    <scope>NUCLEOTIDE SEQUENCE</scope>
    <source>
        <strain evidence="3">WSM5005</strain>
    </source>
</reference>
<evidence type="ECO:0000313" key="3">
    <source>
        <dbReference type="EMBL" id="APA84089.1"/>
    </source>
</evidence>
<keyword evidence="1" id="KW-1133">Transmembrane helix</keyword>
<evidence type="ECO:0000256" key="1">
    <source>
        <dbReference type="SAM" id="Phobius"/>
    </source>
</evidence>
<dbReference type="KEGG" id="pspw:BJG93_00720"/>
<dbReference type="AlphaFoldDB" id="A0A1I9YCQ6"/>
<feature type="transmembrane region" description="Helical" evidence="1">
    <location>
        <begin position="308"/>
        <end position="327"/>
    </location>
</feature>
<accession>A0A1I9YCQ6</accession>
<evidence type="ECO:0000259" key="2">
    <source>
        <dbReference type="Pfam" id="PF05226"/>
    </source>
</evidence>
<dbReference type="InterPro" id="IPR007890">
    <property type="entry name" value="CHASE2"/>
</dbReference>
<dbReference type="Proteomes" id="UP000179860">
    <property type="component" value="Chromosome 1"/>
</dbReference>
<dbReference type="EMBL" id="CP017561">
    <property type="protein sequence ID" value="APA84089.1"/>
    <property type="molecule type" value="Genomic_DNA"/>
</dbReference>
<keyword evidence="1" id="KW-0472">Membrane</keyword>
<feature type="transmembrane region" description="Helical" evidence="1">
    <location>
        <begin position="348"/>
        <end position="366"/>
    </location>
</feature>
<sequence>MLTALIIMAVIFIVQNSLSNSGFADYLRAWSFAYLEAFLPDTTAERLQVVVMDIGEIAGGTPTQPLDRQKLWEIIDGLHDAEAAVVGIDNDFSPGPTGWRVPHGEYSDPKFFSHCQQWPEMPVVLGVFHNADLSPNAWLGASQFKGLAAYIGSAPIIEDARLTRAETHYSGKAGATELPSMGYALAQKYVTTHSKGAFPQPGSWLSLVVEPVGEPERVQLVNFSKLGQMTRESIWLPEKDPTGAANIPHYFKGKIVLLGDINPDNPRVIDSTDRFFAPGRKEEQPGVLYHASAAYTFGFAPIYEFNKLTSVVLDILLGGIFLFAVWLQTRYQPQSRGIKAKIVRLAEQYALIVAAILLVVIALIAITYFNILWLDAAWVALGLLLHYALPPHVKELFPKWTGGDFEEAS</sequence>